<dbReference type="SUPFAM" id="SSF56935">
    <property type="entry name" value="Porins"/>
    <property type="match status" value="1"/>
</dbReference>
<evidence type="ECO:0000259" key="15">
    <source>
        <dbReference type="Pfam" id="PF07715"/>
    </source>
</evidence>
<evidence type="ECO:0000256" key="3">
    <source>
        <dbReference type="ARBA" id="ARBA00022452"/>
    </source>
</evidence>
<evidence type="ECO:0000256" key="7">
    <source>
        <dbReference type="ARBA" id="ARBA00023065"/>
    </source>
</evidence>
<organism evidence="16 17">
    <name type="scientific">Gimibacter soli</name>
    <dbReference type="NCBI Taxonomy" id="3024400"/>
    <lineage>
        <taxon>Bacteria</taxon>
        <taxon>Pseudomonadati</taxon>
        <taxon>Pseudomonadota</taxon>
        <taxon>Alphaproteobacteria</taxon>
        <taxon>Kordiimonadales</taxon>
        <taxon>Temperatibacteraceae</taxon>
        <taxon>Gimibacter</taxon>
    </lineage>
</organism>
<dbReference type="PANTHER" id="PTHR32552">
    <property type="entry name" value="FERRICHROME IRON RECEPTOR-RELATED"/>
    <property type="match status" value="1"/>
</dbReference>
<dbReference type="PROSITE" id="PS52016">
    <property type="entry name" value="TONB_DEPENDENT_REC_3"/>
    <property type="match status" value="1"/>
</dbReference>
<dbReference type="InterPro" id="IPR000531">
    <property type="entry name" value="Beta-barrel_TonB"/>
</dbReference>
<evidence type="ECO:0000256" key="10">
    <source>
        <dbReference type="ARBA" id="ARBA00023237"/>
    </source>
</evidence>
<evidence type="ECO:0000256" key="11">
    <source>
        <dbReference type="PROSITE-ProRule" id="PRU01360"/>
    </source>
</evidence>
<dbReference type="InterPro" id="IPR039426">
    <property type="entry name" value="TonB-dep_rcpt-like"/>
</dbReference>
<keyword evidence="13" id="KW-0732">Signal</keyword>
<dbReference type="PANTHER" id="PTHR32552:SF81">
    <property type="entry name" value="TONB-DEPENDENT OUTER MEMBRANE RECEPTOR"/>
    <property type="match status" value="1"/>
</dbReference>
<protein>
    <submittedName>
        <fullName evidence="16">TonB-dependent receptor</fullName>
    </submittedName>
</protein>
<feature type="domain" description="TonB-dependent receptor plug" evidence="15">
    <location>
        <begin position="50"/>
        <end position="160"/>
    </location>
</feature>
<name>A0AAF0BMA0_9PROT</name>
<dbReference type="Gene3D" id="2.40.170.20">
    <property type="entry name" value="TonB-dependent receptor, beta-barrel domain"/>
    <property type="match status" value="1"/>
</dbReference>
<evidence type="ECO:0000256" key="2">
    <source>
        <dbReference type="ARBA" id="ARBA00022448"/>
    </source>
</evidence>
<feature type="domain" description="TonB-dependent receptor-like beta-barrel" evidence="14">
    <location>
        <begin position="256"/>
        <end position="692"/>
    </location>
</feature>
<evidence type="ECO:0000256" key="13">
    <source>
        <dbReference type="SAM" id="SignalP"/>
    </source>
</evidence>
<dbReference type="GO" id="GO:0009279">
    <property type="term" value="C:cell outer membrane"/>
    <property type="evidence" value="ECO:0007669"/>
    <property type="project" value="UniProtKB-SubCell"/>
</dbReference>
<dbReference type="Pfam" id="PF07715">
    <property type="entry name" value="Plug"/>
    <property type="match status" value="1"/>
</dbReference>
<keyword evidence="2 11" id="KW-0813">Transport</keyword>
<keyword evidence="17" id="KW-1185">Reference proteome</keyword>
<comment type="subcellular location">
    <subcellularLocation>
        <location evidence="1 11">Cell outer membrane</location>
        <topology evidence="1 11">Multi-pass membrane protein</topology>
    </subcellularLocation>
</comment>
<keyword evidence="6" id="KW-0408">Iron</keyword>
<evidence type="ECO:0000259" key="14">
    <source>
        <dbReference type="Pfam" id="PF00593"/>
    </source>
</evidence>
<feature type="signal peptide" evidence="13">
    <location>
        <begin position="1"/>
        <end position="25"/>
    </location>
</feature>
<keyword evidence="8 12" id="KW-0798">TonB box</keyword>
<evidence type="ECO:0000256" key="8">
    <source>
        <dbReference type="ARBA" id="ARBA00023077"/>
    </source>
</evidence>
<accession>A0AAF0BMA0</accession>
<sequence>MLHLSRMLLASSAAIALTLPAVAQAAEGGAEDAFELEEIIVTAQKREQRLLDVPQSVSVLSSKALAAAQAERFDDYLTRLPSATFTTTQSGQTRLILRGINAGGVGATVATYVDETPYGSATGLANGAILTPDLDPFDVARVEVLRGPQGTLYGANSLGGLVKFVTVKPSTEGFEAAAKGNVESMKGGDTGYALRGAVNVPLGEKLALRASAFHRKDAGFIDDVNGNEHVNSGTMEGGRASLLFKPTDNFSVLLSANLQDLKSNGDNSFDADPATNLPLFGELMQSRLLSQNNDIKYRIYNGTVEWDLEGFTLTSATSYGKLDQTQTDDFSSLYGPILTAVFGTPLGAGLDATMGQKRFTQEFRVDSTGDGPLQWTVGGYYSEEENALGQVLYGIDAGTGEVFTGLEELILVGLDSDYKEYAGFASATYSFSEKLDLTVGARYSSNDQTNLQSTAGPLAGPATSFDGDSSDTAFTFSVAPSFKPNETTTLYARVARGYRPGGPNALPPTAPTSVPRDFAPDYTTNYEAGVKAELLERTLAVDASLFYIDWTDIQVLVQVDNFGVNSNGGKAKSQGAEFSATYSPVEGLTFTGSASYVDAKLTEDADPLTGALDGDRLPYVPKFSSSIGAEYEWPLSDTLTGSVGGTWRHTGARESGFDSTLGQRTMPSYELVDLHAGIAFENITLEAYVRNLTDARGFTALGGPSGAPMGGIAASIIRPRAFGLSLSLQY</sequence>
<keyword evidence="10 11" id="KW-0998">Cell outer membrane</keyword>
<keyword evidence="9 11" id="KW-0472">Membrane</keyword>
<evidence type="ECO:0000256" key="6">
    <source>
        <dbReference type="ARBA" id="ARBA00023004"/>
    </source>
</evidence>
<dbReference type="GO" id="GO:0006826">
    <property type="term" value="P:iron ion transport"/>
    <property type="evidence" value="ECO:0007669"/>
    <property type="project" value="UniProtKB-KW"/>
</dbReference>
<keyword evidence="16" id="KW-0675">Receptor</keyword>
<dbReference type="InterPro" id="IPR012910">
    <property type="entry name" value="Plug_dom"/>
</dbReference>
<keyword evidence="7" id="KW-0406">Ion transport</keyword>
<evidence type="ECO:0000256" key="12">
    <source>
        <dbReference type="RuleBase" id="RU003357"/>
    </source>
</evidence>
<dbReference type="KEGG" id="gso:PH603_05690"/>
<dbReference type="CDD" id="cd01347">
    <property type="entry name" value="ligand_gated_channel"/>
    <property type="match status" value="1"/>
</dbReference>
<evidence type="ECO:0000256" key="9">
    <source>
        <dbReference type="ARBA" id="ARBA00023136"/>
    </source>
</evidence>
<gene>
    <name evidence="16" type="ORF">PH603_05690</name>
</gene>
<reference evidence="16" key="1">
    <citation type="submission" date="2023-01" db="EMBL/GenBank/DDBJ databases">
        <title>The genome sequence of Kordiimonadaceae bacterium 6D33.</title>
        <authorList>
            <person name="Liu Y."/>
        </authorList>
    </citation>
    <scope>NUCLEOTIDE SEQUENCE</scope>
    <source>
        <strain evidence="16">6D33</strain>
    </source>
</reference>
<feature type="chain" id="PRO_5041943948" evidence="13">
    <location>
        <begin position="26"/>
        <end position="730"/>
    </location>
</feature>
<keyword evidence="5 11" id="KW-0812">Transmembrane</keyword>
<evidence type="ECO:0000256" key="5">
    <source>
        <dbReference type="ARBA" id="ARBA00022692"/>
    </source>
</evidence>
<dbReference type="InterPro" id="IPR036942">
    <property type="entry name" value="Beta-barrel_TonB_sf"/>
</dbReference>
<dbReference type="AlphaFoldDB" id="A0AAF0BMA0"/>
<keyword evidence="3 11" id="KW-1134">Transmembrane beta strand</keyword>
<keyword evidence="4" id="KW-0410">Iron transport</keyword>
<dbReference type="Pfam" id="PF00593">
    <property type="entry name" value="TonB_dep_Rec_b-barrel"/>
    <property type="match status" value="1"/>
</dbReference>
<dbReference type="RefSeq" id="WP_289505030.1">
    <property type="nucleotide sequence ID" value="NZ_CP116805.1"/>
</dbReference>
<dbReference type="Proteomes" id="UP001217500">
    <property type="component" value="Chromosome"/>
</dbReference>
<dbReference type="EMBL" id="CP116805">
    <property type="protein sequence ID" value="WCL55247.1"/>
    <property type="molecule type" value="Genomic_DNA"/>
</dbReference>
<evidence type="ECO:0000256" key="4">
    <source>
        <dbReference type="ARBA" id="ARBA00022496"/>
    </source>
</evidence>
<evidence type="ECO:0000313" key="17">
    <source>
        <dbReference type="Proteomes" id="UP001217500"/>
    </source>
</evidence>
<evidence type="ECO:0000313" key="16">
    <source>
        <dbReference type="EMBL" id="WCL55247.1"/>
    </source>
</evidence>
<evidence type="ECO:0000256" key="1">
    <source>
        <dbReference type="ARBA" id="ARBA00004571"/>
    </source>
</evidence>
<proteinExistence type="inferred from homology"/>
<comment type="similarity">
    <text evidence="11 12">Belongs to the TonB-dependent receptor family.</text>
</comment>